<dbReference type="PANTHER" id="PTHR37984">
    <property type="entry name" value="PROTEIN CBG26694"/>
    <property type="match status" value="1"/>
</dbReference>
<comment type="caution">
    <text evidence="1">The sequence shown here is derived from an EMBL/GenBank/DDBJ whole genome shotgun (WGS) entry which is preliminary data.</text>
</comment>
<sequence length="173" mass="20131">MGWDVEVYVDDIVIKLITIREHCSTLQRLFDVLKKYQLKLNPEKCSFKVQVEKFLMFMLTKREIEVNLNKCQAIIDTRSPKNIKELQQLAGKIMTLACFLSRLVETTLAIFHCLRKSDKFLLTEESEDINHKNIKSQLPERLATSQSKLLMLSLEDIIALPFLNHTTSCIFIL</sequence>
<organism evidence="1 2">
    <name type="scientific">Mucuna pruriens</name>
    <name type="common">Velvet bean</name>
    <name type="synonym">Dolichos pruriens</name>
    <dbReference type="NCBI Taxonomy" id="157652"/>
    <lineage>
        <taxon>Eukaryota</taxon>
        <taxon>Viridiplantae</taxon>
        <taxon>Streptophyta</taxon>
        <taxon>Embryophyta</taxon>
        <taxon>Tracheophyta</taxon>
        <taxon>Spermatophyta</taxon>
        <taxon>Magnoliopsida</taxon>
        <taxon>eudicotyledons</taxon>
        <taxon>Gunneridae</taxon>
        <taxon>Pentapetalae</taxon>
        <taxon>rosids</taxon>
        <taxon>fabids</taxon>
        <taxon>Fabales</taxon>
        <taxon>Fabaceae</taxon>
        <taxon>Papilionoideae</taxon>
        <taxon>50 kb inversion clade</taxon>
        <taxon>NPAAA clade</taxon>
        <taxon>indigoferoid/millettioid clade</taxon>
        <taxon>Phaseoleae</taxon>
        <taxon>Mucuna</taxon>
    </lineage>
</organism>
<dbReference type="InterPro" id="IPR050951">
    <property type="entry name" value="Retrovirus_Pol_polyprotein"/>
</dbReference>
<dbReference type="AlphaFoldDB" id="A0A371G4A6"/>
<dbReference type="Gene3D" id="3.30.70.270">
    <property type="match status" value="1"/>
</dbReference>
<evidence type="ECO:0000313" key="1">
    <source>
        <dbReference type="EMBL" id="RDX85405.1"/>
    </source>
</evidence>
<dbReference type="Proteomes" id="UP000257109">
    <property type="component" value="Unassembled WGS sequence"/>
</dbReference>
<dbReference type="SUPFAM" id="SSF56672">
    <property type="entry name" value="DNA/RNA polymerases"/>
    <property type="match status" value="1"/>
</dbReference>
<reference evidence="1" key="1">
    <citation type="submission" date="2018-05" db="EMBL/GenBank/DDBJ databases">
        <title>Draft genome of Mucuna pruriens seed.</title>
        <authorList>
            <person name="Nnadi N.E."/>
            <person name="Vos R."/>
            <person name="Hasami M.H."/>
            <person name="Devisetty U.K."/>
            <person name="Aguiy J.C."/>
        </authorList>
    </citation>
    <scope>NUCLEOTIDE SEQUENCE [LARGE SCALE GENOMIC DNA]</scope>
    <source>
        <strain evidence="1">JCA_2017</strain>
    </source>
</reference>
<evidence type="ECO:0000313" key="2">
    <source>
        <dbReference type="Proteomes" id="UP000257109"/>
    </source>
</evidence>
<dbReference type="InterPro" id="IPR043502">
    <property type="entry name" value="DNA/RNA_pol_sf"/>
</dbReference>
<keyword evidence="2" id="KW-1185">Reference proteome</keyword>
<dbReference type="PANTHER" id="PTHR37984:SF5">
    <property type="entry name" value="PROTEIN NYNRIN-LIKE"/>
    <property type="match status" value="1"/>
</dbReference>
<proteinExistence type="predicted"/>
<name>A0A371G4A6_MUCPR</name>
<protein>
    <submittedName>
        <fullName evidence="1">Retrovirus-related Pol polyprotein from transposon 17.6</fullName>
    </submittedName>
</protein>
<accession>A0A371G4A6</accession>
<dbReference type="OrthoDB" id="101614at2759"/>
<feature type="non-terminal residue" evidence="1">
    <location>
        <position position="1"/>
    </location>
</feature>
<dbReference type="EMBL" id="QJKJ01006804">
    <property type="protein sequence ID" value="RDX85405.1"/>
    <property type="molecule type" value="Genomic_DNA"/>
</dbReference>
<gene>
    <name evidence="1" type="primary">pol</name>
    <name evidence="1" type="ORF">CR513_33408</name>
</gene>
<dbReference type="InterPro" id="IPR043128">
    <property type="entry name" value="Rev_trsase/Diguanyl_cyclase"/>
</dbReference>